<evidence type="ECO:0000313" key="2">
    <source>
        <dbReference type="Proteomes" id="UP001216674"/>
    </source>
</evidence>
<dbReference type="Pfam" id="PF00805">
    <property type="entry name" value="Pentapeptide"/>
    <property type="match status" value="1"/>
</dbReference>
<dbReference type="PANTHER" id="PTHR14136">
    <property type="entry name" value="BTB_POZ DOMAIN-CONTAINING PROTEIN KCTD9"/>
    <property type="match status" value="1"/>
</dbReference>
<gene>
    <name evidence="1" type="ORF">P3W85_27740</name>
</gene>
<dbReference type="RefSeq" id="WP_276267118.1">
    <property type="nucleotide sequence ID" value="NZ_JARJLM010000456.1"/>
</dbReference>
<dbReference type="SUPFAM" id="SSF141571">
    <property type="entry name" value="Pentapeptide repeat-like"/>
    <property type="match status" value="1"/>
</dbReference>
<organism evidence="1 2">
    <name type="scientific">Cupriavidus basilensis</name>
    <dbReference type="NCBI Taxonomy" id="68895"/>
    <lineage>
        <taxon>Bacteria</taxon>
        <taxon>Pseudomonadati</taxon>
        <taxon>Pseudomonadota</taxon>
        <taxon>Betaproteobacteria</taxon>
        <taxon>Burkholderiales</taxon>
        <taxon>Burkholderiaceae</taxon>
        <taxon>Cupriavidus</taxon>
    </lineage>
</organism>
<dbReference type="Proteomes" id="UP001216674">
    <property type="component" value="Unassembled WGS sequence"/>
</dbReference>
<dbReference type="InterPro" id="IPR001646">
    <property type="entry name" value="5peptide_repeat"/>
</dbReference>
<evidence type="ECO:0000313" key="1">
    <source>
        <dbReference type="EMBL" id="MDF3836719.1"/>
    </source>
</evidence>
<name>A0ABT6AVR2_9BURK</name>
<dbReference type="Gene3D" id="2.160.20.80">
    <property type="entry name" value="E3 ubiquitin-protein ligase SopA"/>
    <property type="match status" value="1"/>
</dbReference>
<protein>
    <submittedName>
        <fullName evidence="1">Pentapeptide repeat-containing protein</fullName>
    </submittedName>
</protein>
<accession>A0ABT6AVR2</accession>
<comment type="caution">
    <text evidence="1">The sequence shown here is derived from an EMBL/GenBank/DDBJ whole genome shotgun (WGS) entry which is preliminary data.</text>
</comment>
<dbReference type="EMBL" id="JARJLM010000456">
    <property type="protein sequence ID" value="MDF3836719.1"/>
    <property type="molecule type" value="Genomic_DNA"/>
</dbReference>
<dbReference type="InterPro" id="IPR051082">
    <property type="entry name" value="Pentapeptide-BTB/POZ_domain"/>
</dbReference>
<dbReference type="PANTHER" id="PTHR14136:SF17">
    <property type="entry name" value="BTB_POZ DOMAIN-CONTAINING PROTEIN KCTD9"/>
    <property type="match status" value="1"/>
</dbReference>
<keyword evidence="2" id="KW-1185">Reference proteome</keyword>
<sequence length="235" mass="25914">MAAIFNGHEEMFPRARCVSDGRWCTFFRDGTAVWECNASYAAAHFIIEPLTSEATMETHMPASRLSYEDSCRRLQESYLEAGVVPPMPDHMPQADDVNLGVSFFRTFVGGGDNLSNLTLPRTFFGRSEINNVLFQNTDLTESNLCWNDFTDVDFTNASLTGSDLRASVFTRVKFVSADLTNTDMRQSSFSGCKFTDALMAGVVLTEGQGKKLLLSAKQRADIAWAKDDGPEPSGG</sequence>
<proteinExistence type="predicted"/>
<reference evidence="1 2" key="1">
    <citation type="submission" date="2023-03" db="EMBL/GenBank/DDBJ databases">
        <title>Draft assemblies of triclosan tolerant bacteria isolated from returned activated sludge.</title>
        <authorList>
            <person name="Van Hamelsveld S."/>
        </authorList>
    </citation>
    <scope>NUCLEOTIDE SEQUENCE [LARGE SCALE GENOMIC DNA]</scope>
    <source>
        <strain evidence="1 2">GW210010_S58</strain>
    </source>
</reference>